<dbReference type="InterPro" id="IPR001451">
    <property type="entry name" value="Hexapep"/>
</dbReference>
<dbReference type="PANTHER" id="PTHR43300">
    <property type="entry name" value="ACETYLTRANSFERASE"/>
    <property type="match status" value="1"/>
</dbReference>
<reference evidence="2" key="2">
    <citation type="submission" date="2013-06" db="EMBL/GenBank/DDBJ databases">
        <authorList>
            <person name="Skurnik M."/>
        </authorList>
    </citation>
    <scope>NUCLEOTIDE SEQUENCE</scope>
    <source>
        <strain evidence="2">R708</strain>
    </source>
</reference>
<organism evidence="2">
    <name type="scientific">Yersinia similis</name>
    <dbReference type="NCBI Taxonomy" id="367190"/>
    <lineage>
        <taxon>Bacteria</taxon>
        <taxon>Pseudomonadati</taxon>
        <taxon>Pseudomonadota</taxon>
        <taxon>Gammaproteobacteria</taxon>
        <taxon>Enterobacterales</taxon>
        <taxon>Yersiniaceae</taxon>
        <taxon>Yersinia</taxon>
    </lineage>
</organism>
<dbReference type="EMBL" id="AJ539157">
    <property type="protein sequence ID" value="CDF66394.1"/>
    <property type="molecule type" value="Genomic_DNA"/>
</dbReference>
<accession>S0F2L5</accession>
<sequence>MSIIGCRYVNSDLLYAMFNIKENFEPFDSIGDIHSNHGERILTYIKDEVYLPIILENNRIAGVICTPAIAKRIDENLIKIIHEDPVLVFFSIVDYFGKNIGSINKSVLRTEVQVAVPEYDVYIGSNVKIEPNVVILPGVIIEDNVFIRAGAILGLDSFQHQRTAKGIFSPCHDGYLHIKSYTEIGANSTISRGFSYRNTIIGEHNKIDAQSYIAHGSQIGRSNIICAGTRIMGHSVIGNDNFIGPGAIISSRISIGNNTKISLGSVVTKNVKDSEKVSGNFAIPHDKFIAKLKS</sequence>
<dbReference type="SUPFAM" id="SSF51161">
    <property type="entry name" value="Trimeric LpxA-like enzymes"/>
    <property type="match status" value="1"/>
</dbReference>
<evidence type="ECO:0000313" key="2">
    <source>
        <dbReference type="EMBL" id="CDF66394.1"/>
    </source>
</evidence>
<dbReference type="Pfam" id="PF00132">
    <property type="entry name" value="Hexapep"/>
    <property type="match status" value="3"/>
</dbReference>
<evidence type="ECO:0000256" key="1">
    <source>
        <dbReference type="ARBA" id="ARBA00007274"/>
    </source>
</evidence>
<protein>
    <submittedName>
        <fullName evidence="2">UDP-3-O-(R-3-hydroxymyristoyl)-glucosamine-N-acyltransferase</fullName>
    </submittedName>
</protein>
<comment type="similarity">
    <text evidence="1">Belongs to the transferase hexapeptide repeat family.</text>
</comment>
<reference evidence="2" key="1">
    <citation type="journal article" date="2003" name="J. Clin. Microbiol.">
        <title>Use of O-antigen gene cluster-specific PCRs for the identification and O-genotyping of Yersinia pseudotuberculosis and Yersinia pestis.</title>
        <authorList>
            <person name="Bogdanovich T."/>
            <person name="Carniel E."/>
            <person name="Fukushima H."/>
            <person name="Skurnik M."/>
        </authorList>
    </citation>
    <scope>NUCLEOTIDE SEQUENCE</scope>
    <source>
        <strain evidence="2">R708</strain>
    </source>
</reference>
<dbReference type="InterPro" id="IPR050179">
    <property type="entry name" value="Trans_hexapeptide_repeat"/>
</dbReference>
<name>S0F2L5_9GAMM</name>
<dbReference type="GO" id="GO:0016746">
    <property type="term" value="F:acyltransferase activity"/>
    <property type="evidence" value="ECO:0007669"/>
    <property type="project" value="UniProtKB-KW"/>
</dbReference>
<proteinExistence type="inferred from homology"/>
<dbReference type="Gene3D" id="2.160.10.10">
    <property type="entry name" value="Hexapeptide repeat proteins"/>
    <property type="match status" value="1"/>
</dbReference>
<keyword evidence="2" id="KW-0808">Transferase</keyword>
<dbReference type="AlphaFoldDB" id="S0F2L5"/>
<gene>
    <name evidence="2" type="primary">wbuF</name>
</gene>
<dbReference type="InterPro" id="IPR011004">
    <property type="entry name" value="Trimer_LpxA-like_sf"/>
</dbReference>
<keyword evidence="2" id="KW-0012">Acyltransferase</keyword>